<evidence type="ECO:0000313" key="4">
    <source>
        <dbReference type="EMBL" id="TAJ45745.1"/>
    </source>
</evidence>
<protein>
    <submittedName>
        <fullName evidence="4">Alpha-amlyase</fullName>
    </submittedName>
</protein>
<feature type="domain" description="Glycoside hydrolase family 57 N-terminal" evidence="3">
    <location>
        <begin position="6"/>
        <end position="279"/>
    </location>
</feature>
<dbReference type="OrthoDB" id="64936at2157"/>
<comment type="caution">
    <text evidence="4">The sequence shown here is derived from an EMBL/GenBank/DDBJ whole genome shotgun (WGS) entry which is preliminary data.</text>
</comment>
<evidence type="ECO:0000256" key="2">
    <source>
        <dbReference type="ARBA" id="ARBA00023277"/>
    </source>
</evidence>
<dbReference type="InterPro" id="IPR052046">
    <property type="entry name" value="GH57_Enzymes"/>
</dbReference>
<evidence type="ECO:0000259" key="3">
    <source>
        <dbReference type="Pfam" id="PF03065"/>
    </source>
</evidence>
<dbReference type="CDD" id="cd10795">
    <property type="entry name" value="GH57N_MJA1_like"/>
    <property type="match status" value="1"/>
</dbReference>
<dbReference type="AlphaFoldDB" id="A0A483CRJ7"/>
<name>A0A483CRJ7_9EURY</name>
<gene>
    <name evidence="4" type="ORF">CUJ86_03260</name>
</gene>
<keyword evidence="2" id="KW-0119">Carbohydrate metabolism</keyword>
<keyword evidence="5" id="KW-1185">Reference proteome</keyword>
<dbReference type="InterPro" id="IPR004300">
    <property type="entry name" value="Glyco_hydro_57_N"/>
</dbReference>
<keyword evidence="4" id="KW-0456">Lyase</keyword>
<dbReference type="RefSeq" id="WP_130646108.1">
    <property type="nucleotide sequence ID" value="NZ_PGCL01000001.1"/>
</dbReference>
<dbReference type="Proteomes" id="UP000292580">
    <property type="component" value="Unassembled WGS sequence"/>
</dbReference>
<evidence type="ECO:0000313" key="5">
    <source>
        <dbReference type="Proteomes" id="UP000292580"/>
    </source>
</evidence>
<dbReference type="InterPro" id="IPR011330">
    <property type="entry name" value="Glyco_hydro/deAcase_b/a-brl"/>
</dbReference>
<sequence>MAGICMGFEVHQPFRLNPVFSPEEAKGRRDLKSFYFDRRNRDILRKVARNCYIPAAEIVLDALDGGMRYAFSFSGTLIEQMEEWCPEALSLFTDIAVHPNTELLAQTYYHSLAGFFADRDEFVEEVRMHTDLMHDLFGVRPRVAENTEFSLDDGIAADLRDLGFQAVYTEGADRIVPVNALNETCTCCGIPLLLRNCPLSDDIAFRFSWPGWDKRPLMADTYASWIAMSPGRCAHVFIDFETFGEHQPRESGIFEFLAYLPAALADEGVALFTPSEAAALPPAAEITLRRPVSWADLEKDESAWLGNRLQRYAFSALEHSPARQMRPELWRYLGTSDHFYYLAQKGGSCGDVHRYFCPAGIEEAYDTFMAILSHLERRCLGKGKRPLASVPNPEAFHFRMPDGRYAGVSAHGLREFEEALLSVPGESVLWHLERGDYAPWIRDAIGDRKLAAEVETAASPADLERAVHERRCSLCTL</sequence>
<dbReference type="EMBL" id="PGCL01000001">
    <property type="protein sequence ID" value="TAJ45745.1"/>
    <property type="molecule type" value="Genomic_DNA"/>
</dbReference>
<dbReference type="PANTHER" id="PTHR36306">
    <property type="entry name" value="ALPHA-AMYLASE-RELATED-RELATED"/>
    <property type="match status" value="1"/>
</dbReference>
<dbReference type="Pfam" id="PF03065">
    <property type="entry name" value="Glyco_hydro_57"/>
    <property type="match status" value="1"/>
</dbReference>
<dbReference type="PANTHER" id="PTHR36306:SF1">
    <property type="entry name" value="ALPHA-AMYLASE-RELATED"/>
    <property type="match status" value="1"/>
</dbReference>
<comment type="similarity">
    <text evidence="1">Belongs to the glycosyl hydrolase 57 family.</text>
</comment>
<dbReference type="GO" id="GO:0005975">
    <property type="term" value="P:carbohydrate metabolic process"/>
    <property type="evidence" value="ECO:0007669"/>
    <property type="project" value="InterPro"/>
</dbReference>
<reference evidence="4 5" key="1">
    <citation type="submission" date="2017-11" db="EMBL/GenBank/DDBJ databases">
        <title>Isolation and Characterization of Methanofollis Species from Methane Seep Offshore SW Taiwan.</title>
        <authorList>
            <person name="Teng N.-H."/>
            <person name="Lai M.-C."/>
            <person name="Chen S.-C."/>
        </authorList>
    </citation>
    <scope>NUCLEOTIDE SEQUENCE [LARGE SCALE GENOMIC DNA]</scope>
    <source>
        <strain evidence="4 5">FWC-SCC2</strain>
    </source>
</reference>
<dbReference type="SUPFAM" id="SSF88713">
    <property type="entry name" value="Glycoside hydrolase/deacetylase"/>
    <property type="match status" value="1"/>
</dbReference>
<proteinExistence type="inferred from homology"/>
<dbReference type="GO" id="GO:0016829">
    <property type="term" value="F:lyase activity"/>
    <property type="evidence" value="ECO:0007669"/>
    <property type="project" value="UniProtKB-KW"/>
</dbReference>
<evidence type="ECO:0000256" key="1">
    <source>
        <dbReference type="ARBA" id="ARBA00006821"/>
    </source>
</evidence>
<dbReference type="Gene3D" id="3.20.110.20">
    <property type="match status" value="1"/>
</dbReference>
<accession>A0A483CRJ7</accession>
<organism evidence="4 5">
    <name type="scientific">Methanofollis fontis</name>
    <dbReference type="NCBI Taxonomy" id="2052832"/>
    <lineage>
        <taxon>Archaea</taxon>
        <taxon>Methanobacteriati</taxon>
        <taxon>Methanobacteriota</taxon>
        <taxon>Stenosarchaea group</taxon>
        <taxon>Methanomicrobia</taxon>
        <taxon>Methanomicrobiales</taxon>
        <taxon>Methanomicrobiaceae</taxon>
        <taxon>Methanofollis</taxon>
    </lineage>
</organism>